<proteinExistence type="predicted"/>
<reference evidence="3" key="1">
    <citation type="submission" date="2019-02" db="EMBL/GenBank/DDBJ databases">
        <authorList>
            <person name="Gruber-Vodicka R. H."/>
            <person name="Seah K. B. B."/>
        </authorList>
    </citation>
    <scope>NUCLEOTIDE SEQUENCE</scope>
    <source>
        <strain evidence="3">BECK_DK47</strain>
    </source>
</reference>
<name>A0A450T545_9GAMM</name>
<keyword evidence="2" id="KW-0812">Transmembrane</keyword>
<dbReference type="AlphaFoldDB" id="A0A450T545"/>
<organism evidence="3">
    <name type="scientific">Candidatus Kentrum sp. DK</name>
    <dbReference type="NCBI Taxonomy" id="2126562"/>
    <lineage>
        <taxon>Bacteria</taxon>
        <taxon>Pseudomonadati</taxon>
        <taxon>Pseudomonadota</taxon>
        <taxon>Gammaproteobacteria</taxon>
        <taxon>Candidatus Kentrum</taxon>
    </lineage>
</organism>
<feature type="compositionally biased region" description="Polar residues" evidence="1">
    <location>
        <begin position="265"/>
        <end position="286"/>
    </location>
</feature>
<feature type="transmembrane region" description="Helical" evidence="2">
    <location>
        <begin position="166"/>
        <end position="185"/>
    </location>
</feature>
<sequence>MSDPERQLLRNITYLHIVKMIFHLPLFLLSLLIGLFALLSVTHWLAHGFLISWGESELWFSFLQGPTGLVPLIACILLSIIYGIRLAPRKHHTIRLLEGSLIPGAEVDSTNADNRLFAAVRSMFTDGAFRQKLEEDANELLQGTGTGRLLASLMKVTFREWGQRHIVFDVLAMLLCADIALLLAADTNDPLLRMALNESEQSAADESVTDDPEVDRKTDYGSGAGINITSKTGQAFNPEDIGKPPHGAGSKAGGKHDAGSLANLPETTPTPTGAGLSQGSQGNQFRPPTHSGVDPKNWKSAVRSGGVRAGGTILPPDYSAYIR</sequence>
<keyword evidence="2" id="KW-0472">Membrane</keyword>
<feature type="transmembrane region" description="Helical" evidence="2">
    <location>
        <begin position="21"/>
        <end position="46"/>
    </location>
</feature>
<feature type="transmembrane region" description="Helical" evidence="2">
    <location>
        <begin position="58"/>
        <end position="84"/>
    </location>
</feature>
<protein>
    <submittedName>
        <fullName evidence="3">Uncharacterized protein</fullName>
    </submittedName>
</protein>
<evidence type="ECO:0000256" key="2">
    <source>
        <dbReference type="SAM" id="Phobius"/>
    </source>
</evidence>
<evidence type="ECO:0000256" key="1">
    <source>
        <dbReference type="SAM" id="MobiDB-lite"/>
    </source>
</evidence>
<accession>A0A450T545</accession>
<dbReference type="EMBL" id="CAADEX010000103">
    <property type="protein sequence ID" value="VFJ61706.1"/>
    <property type="molecule type" value="Genomic_DNA"/>
</dbReference>
<feature type="region of interest" description="Disordered" evidence="1">
    <location>
        <begin position="199"/>
        <end position="323"/>
    </location>
</feature>
<gene>
    <name evidence="3" type="ORF">BECKDK2373B_GA0170837_110310</name>
</gene>
<keyword evidence="2" id="KW-1133">Transmembrane helix</keyword>
<evidence type="ECO:0000313" key="3">
    <source>
        <dbReference type="EMBL" id="VFJ61706.1"/>
    </source>
</evidence>